<dbReference type="InterPro" id="IPR048516">
    <property type="entry name" value="DGCcoil"/>
</dbReference>
<dbReference type="PANTHER" id="PTHR45138:SF9">
    <property type="entry name" value="DIGUANYLATE CYCLASE DGCM-RELATED"/>
    <property type="match status" value="1"/>
</dbReference>
<name>A0A1E5ISL9_SHECO</name>
<keyword evidence="4" id="KW-0175">Coiled coil</keyword>
<dbReference type="Proteomes" id="UP000095230">
    <property type="component" value="Unassembled WGS sequence"/>
</dbReference>
<dbReference type="Pfam" id="PF20975">
    <property type="entry name" value="DGCcoil"/>
    <property type="match status" value="1"/>
</dbReference>
<evidence type="ECO:0000256" key="4">
    <source>
        <dbReference type="SAM" id="Coils"/>
    </source>
</evidence>
<dbReference type="EC" id="2.7.7.65" evidence="2"/>
<accession>A0A1E5ISL9</accession>
<evidence type="ECO:0000256" key="1">
    <source>
        <dbReference type="ARBA" id="ARBA00001946"/>
    </source>
</evidence>
<dbReference type="CDD" id="cd01949">
    <property type="entry name" value="GGDEF"/>
    <property type="match status" value="1"/>
</dbReference>
<dbReference type="InterPro" id="IPR000160">
    <property type="entry name" value="GGDEF_dom"/>
</dbReference>
<comment type="cofactor">
    <cofactor evidence="1">
        <name>Mg(2+)</name>
        <dbReference type="ChEBI" id="CHEBI:18420"/>
    </cofactor>
</comment>
<dbReference type="SMART" id="SM00267">
    <property type="entry name" value="GGDEF"/>
    <property type="match status" value="1"/>
</dbReference>
<dbReference type="GO" id="GO:0052621">
    <property type="term" value="F:diguanylate cyclase activity"/>
    <property type="evidence" value="ECO:0007669"/>
    <property type="project" value="UniProtKB-EC"/>
</dbReference>
<dbReference type="InterPro" id="IPR050469">
    <property type="entry name" value="Diguanylate_Cyclase"/>
</dbReference>
<evidence type="ECO:0000256" key="3">
    <source>
        <dbReference type="ARBA" id="ARBA00034247"/>
    </source>
</evidence>
<dbReference type="OrthoDB" id="9812260at2"/>
<evidence type="ECO:0000259" key="5">
    <source>
        <dbReference type="PROSITE" id="PS50887"/>
    </source>
</evidence>
<comment type="caution">
    <text evidence="6">The sequence shown here is derived from an EMBL/GenBank/DDBJ whole genome shotgun (WGS) entry which is preliminary data.</text>
</comment>
<protein>
    <recommendedName>
        <fullName evidence="2">diguanylate cyclase</fullName>
        <ecNumber evidence="2">2.7.7.65</ecNumber>
    </recommendedName>
</protein>
<evidence type="ECO:0000313" key="7">
    <source>
        <dbReference type="Proteomes" id="UP000095230"/>
    </source>
</evidence>
<dbReference type="NCBIfam" id="TIGR00254">
    <property type="entry name" value="GGDEF"/>
    <property type="match status" value="1"/>
</dbReference>
<comment type="catalytic activity">
    <reaction evidence="3">
        <text>2 GTP = 3',3'-c-di-GMP + 2 diphosphate</text>
        <dbReference type="Rhea" id="RHEA:24898"/>
        <dbReference type="ChEBI" id="CHEBI:33019"/>
        <dbReference type="ChEBI" id="CHEBI:37565"/>
        <dbReference type="ChEBI" id="CHEBI:58805"/>
        <dbReference type="EC" id="2.7.7.65"/>
    </reaction>
</comment>
<dbReference type="FunFam" id="3.30.70.270:FF:000001">
    <property type="entry name" value="Diguanylate cyclase domain protein"/>
    <property type="match status" value="1"/>
</dbReference>
<evidence type="ECO:0000256" key="2">
    <source>
        <dbReference type="ARBA" id="ARBA00012528"/>
    </source>
</evidence>
<evidence type="ECO:0000313" key="6">
    <source>
        <dbReference type="EMBL" id="OEG73561.1"/>
    </source>
</evidence>
<dbReference type="GO" id="GO:1902201">
    <property type="term" value="P:negative regulation of bacterial-type flagellum-dependent cell motility"/>
    <property type="evidence" value="ECO:0007669"/>
    <property type="project" value="TreeGrafter"/>
</dbReference>
<reference evidence="6 7" key="1">
    <citation type="submission" date="2016-07" db="EMBL/GenBank/DDBJ databases">
        <title>Whole-genome of two Shewanella species isolated from a digestive organ of sea cucumber Apostichopus japonicus Selenka 1867.</title>
        <authorList>
            <person name="Hong H.-H."/>
            <person name="Choi H."/>
            <person name="Cheon S."/>
            <person name="Oh J.-S."/>
            <person name="Lee H.-G."/>
            <person name="Park C."/>
        </authorList>
    </citation>
    <scope>NUCLEOTIDE SEQUENCE [LARGE SCALE GENOMIC DNA]</scope>
    <source>
        <strain evidence="6 7">CSB03KR</strain>
    </source>
</reference>
<feature type="domain" description="GGDEF" evidence="5">
    <location>
        <begin position="387"/>
        <end position="518"/>
    </location>
</feature>
<dbReference type="Gene3D" id="3.30.70.270">
    <property type="match status" value="1"/>
</dbReference>
<dbReference type="AlphaFoldDB" id="A0A1E5ISL9"/>
<proteinExistence type="predicted"/>
<feature type="coiled-coil region" evidence="4">
    <location>
        <begin position="322"/>
        <end position="356"/>
    </location>
</feature>
<dbReference type="InterPro" id="IPR029787">
    <property type="entry name" value="Nucleotide_cyclase"/>
</dbReference>
<dbReference type="Pfam" id="PF00990">
    <property type="entry name" value="GGDEF"/>
    <property type="match status" value="1"/>
</dbReference>
<dbReference type="RefSeq" id="WP_028763319.1">
    <property type="nucleotide sequence ID" value="NZ_BPEU01000011.1"/>
</dbReference>
<organism evidence="6 7">
    <name type="scientific">Shewanella colwelliana</name>
    <name type="common">Alteromonas colwelliana</name>
    <dbReference type="NCBI Taxonomy" id="23"/>
    <lineage>
        <taxon>Bacteria</taxon>
        <taxon>Pseudomonadati</taxon>
        <taxon>Pseudomonadota</taxon>
        <taxon>Gammaproteobacteria</taxon>
        <taxon>Alteromonadales</taxon>
        <taxon>Shewanellaceae</taxon>
        <taxon>Shewanella</taxon>
    </lineage>
</organism>
<dbReference type="GO" id="GO:0043709">
    <property type="term" value="P:cell adhesion involved in single-species biofilm formation"/>
    <property type="evidence" value="ECO:0007669"/>
    <property type="project" value="TreeGrafter"/>
</dbReference>
<dbReference type="PANTHER" id="PTHR45138">
    <property type="entry name" value="REGULATORY COMPONENTS OF SENSORY TRANSDUCTION SYSTEM"/>
    <property type="match status" value="1"/>
</dbReference>
<dbReference type="EMBL" id="MCBT01000041">
    <property type="protein sequence ID" value="OEG73561.1"/>
    <property type="molecule type" value="Genomic_DNA"/>
</dbReference>
<dbReference type="STRING" id="23.BEL05_18460"/>
<dbReference type="GO" id="GO:0005886">
    <property type="term" value="C:plasma membrane"/>
    <property type="evidence" value="ECO:0007669"/>
    <property type="project" value="TreeGrafter"/>
</dbReference>
<gene>
    <name evidence="6" type="ORF">BEL05_18460</name>
</gene>
<dbReference type="SUPFAM" id="SSF55073">
    <property type="entry name" value="Nucleotide cyclase"/>
    <property type="match status" value="1"/>
</dbReference>
<sequence length="518" mass="59818">MKDSMASVSQVSLLKQKLHSAKTALAEVSEQKEQNQNSLLQFIGHLSLACKGQSIELDNKLAKLRHNLIGQDSFEQSLPELVEIEHLLKNQYHHVMGQLEEGRASLSKVIRQLQRVNSVPDKVKKEIAYFKQDLGKPFHTYWDYFPKVERLVSFYESILQQQLEQGDKLEVLPKHRQLAHELAQMISEIEFRKDQRDQVLVIKDSLSDEIEVETLIDAYQTILSLLLENIALEKSASQEFLFALNDALSAVREVVSDSYNSNQRSYQLKKQLNREINSRVDNVGDAIIDIDDINHLKSQVTEQLASIRTALGRKEALEQREQAMLRKSMETMRDELNELSKEANAYKERLFEQQKINLLDSLTQLPNRAALEERMEQEYRNYQRHKHPLWVAVADIDHFKSINDNFGHSTGDKTLQVISMALKNSLRESEFVARYGGEEFVLIIPDVNASDIEHMLNRVREKVKNIPFKFKNQRITVTVSIGAAQILENEQINETFERADAALYKAKHESRDRVIIDN</sequence>
<dbReference type="InterPro" id="IPR043128">
    <property type="entry name" value="Rev_trsase/Diguanyl_cyclase"/>
</dbReference>
<dbReference type="PROSITE" id="PS50887">
    <property type="entry name" value="GGDEF"/>
    <property type="match status" value="1"/>
</dbReference>